<dbReference type="PANTHER" id="PTHR46599">
    <property type="entry name" value="PIGGYBAC TRANSPOSABLE ELEMENT-DERIVED PROTEIN 4"/>
    <property type="match status" value="1"/>
</dbReference>
<comment type="caution">
    <text evidence="1">The sequence shown here is derived from an EMBL/GenBank/DDBJ whole genome shotgun (WGS) entry which is preliminary data.</text>
</comment>
<evidence type="ECO:0000313" key="2">
    <source>
        <dbReference type="Proteomes" id="UP000752696"/>
    </source>
</evidence>
<name>A0A6V7H4K5_9HYME</name>
<dbReference type="AlphaFoldDB" id="A0A6V7H4K5"/>
<reference evidence="1" key="1">
    <citation type="submission" date="2020-07" db="EMBL/GenBank/DDBJ databases">
        <authorList>
            <person name="Nazaruddin N."/>
        </authorList>
    </citation>
    <scope>NUCLEOTIDE SEQUENCE</scope>
</reference>
<organism evidence="1 2">
    <name type="scientific">Heterotrigona itama</name>
    <dbReference type="NCBI Taxonomy" id="395501"/>
    <lineage>
        <taxon>Eukaryota</taxon>
        <taxon>Metazoa</taxon>
        <taxon>Ecdysozoa</taxon>
        <taxon>Arthropoda</taxon>
        <taxon>Hexapoda</taxon>
        <taxon>Insecta</taxon>
        <taxon>Pterygota</taxon>
        <taxon>Neoptera</taxon>
        <taxon>Endopterygota</taxon>
        <taxon>Hymenoptera</taxon>
        <taxon>Apocrita</taxon>
        <taxon>Aculeata</taxon>
        <taxon>Apoidea</taxon>
        <taxon>Anthophila</taxon>
        <taxon>Apidae</taxon>
        <taxon>Heterotrigona</taxon>
    </lineage>
</organism>
<sequence length="266" mass="30022">VSTPLTPCPILTSLTRDANFRPNLNITSLTRNRHFGTNINITSRTRGLHLQPNMNVSNVILCPNAAVCRPRVIWETFSMYKKRSKITKKASSLRGSESSGKASNVSSCQMIDIERITDNDDSSNDNSVIVPVLNPARRSIILDSSEEEDSRPESSVLNGIGRKLMNRAIIREYSESRGVKDHVLNQLGANHGLLDLFFAVFDGNLWDMLVTQTNLYAQQIMNDERRRKMDDGWFPVTHHEMMAYYALCILILSLRASPIDKIRVTT</sequence>
<dbReference type="Proteomes" id="UP000752696">
    <property type="component" value="Unassembled WGS sequence"/>
</dbReference>
<dbReference type="PANTHER" id="PTHR46599:SF3">
    <property type="entry name" value="PIGGYBAC TRANSPOSABLE ELEMENT-DERIVED PROTEIN 4"/>
    <property type="match status" value="1"/>
</dbReference>
<feature type="non-terminal residue" evidence="1">
    <location>
        <position position="1"/>
    </location>
</feature>
<proteinExistence type="predicted"/>
<evidence type="ECO:0000313" key="1">
    <source>
        <dbReference type="EMBL" id="CAD1474233.1"/>
    </source>
</evidence>
<accession>A0A6V7H4K5</accession>
<keyword evidence="2" id="KW-1185">Reference proteome</keyword>
<dbReference type="EMBL" id="CAJDYZ010007366">
    <property type="protein sequence ID" value="CAD1474233.1"/>
    <property type="molecule type" value="Genomic_DNA"/>
</dbReference>
<dbReference type="OrthoDB" id="7615285at2759"/>
<protein>
    <submittedName>
        <fullName evidence="1">Uncharacterized protein</fullName>
    </submittedName>
</protein>
<gene>
    <name evidence="1" type="ORF">MHI_LOCUS456206</name>
</gene>
<feature type="non-terminal residue" evidence="1">
    <location>
        <position position="266"/>
    </location>
</feature>